<evidence type="ECO:0000313" key="2">
    <source>
        <dbReference type="EMBL" id="WAQ88832.1"/>
    </source>
</evidence>
<evidence type="ECO:0000256" key="1">
    <source>
        <dbReference type="SAM" id="MobiDB-lite"/>
    </source>
</evidence>
<name>A0ABY7CXV6_9BASI</name>
<keyword evidence="3" id="KW-1185">Reference proteome</keyword>
<proteinExistence type="predicted"/>
<feature type="region of interest" description="Disordered" evidence="1">
    <location>
        <begin position="229"/>
        <end position="291"/>
    </location>
</feature>
<organism evidence="2 3">
    <name type="scientific">Puccinia triticina</name>
    <dbReference type="NCBI Taxonomy" id="208348"/>
    <lineage>
        <taxon>Eukaryota</taxon>
        <taxon>Fungi</taxon>
        <taxon>Dikarya</taxon>
        <taxon>Basidiomycota</taxon>
        <taxon>Pucciniomycotina</taxon>
        <taxon>Pucciniomycetes</taxon>
        <taxon>Pucciniales</taxon>
        <taxon>Pucciniaceae</taxon>
        <taxon>Puccinia</taxon>
    </lineage>
</organism>
<evidence type="ECO:0000313" key="3">
    <source>
        <dbReference type="Proteomes" id="UP001164743"/>
    </source>
</evidence>
<dbReference type="EMBL" id="CP110430">
    <property type="protein sequence ID" value="WAQ88832.1"/>
    <property type="molecule type" value="Genomic_DNA"/>
</dbReference>
<sequence>MEKFTPESFQPLCVLIEEKLDEILRKLTTRHQAKTGLNGLHASPGFLGTLLSFVSSDNQLMPASHRRHLPQELHPGLLQRPDQPHKDRQPSAQYIRAQLSLPQAAHPPCTCLNLLPQTVKLISSSDLLFPVPSSISTNFLDALSQYPGKSLECPWSARHLPSAFPLNHHLSLRLAQRLTASRPPLGGNTGPSTKSQSFDMRTLSRPIHWHVCLAAILLTLSVAHPSVSKPHQQQVLGQPLNHCEPPPNTSAGPKDPSPNPNNDLLRTALSAHHPPNTQSGFSPSPLPQSIERLPLTNLGNLTDPFAGRRPRSAPPVSSVALFAPLPSPHPSHPQQLLSTLAAQQYCCRKDLAQTTTTAGSNWAPAKPEINLANFLSGVLMREAALLEWL</sequence>
<dbReference type="Proteomes" id="UP001164743">
    <property type="component" value="Chromosome 10A"/>
</dbReference>
<gene>
    <name evidence="2" type="ORF">PtA15_10A252</name>
</gene>
<protein>
    <submittedName>
        <fullName evidence="2">Uncharacterized protein</fullName>
    </submittedName>
</protein>
<reference evidence="2" key="1">
    <citation type="submission" date="2022-10" db="EMBL/GenBank/DDBJ databases">
        <title>Puccinia triticina Genome sequencing and assembly.</title>
        <authorList>
            <person name="Li C."/>
        </authorList>
    </citation>
    <scope>NUCLEOTIDE SEQUENCE</scope>
    <source>
        <strain evidence="2">Pt15</strain>
    </source>
</reference>
<dbReference type="GeneID" id="77801305"/>
<dbReference type="RefSeq" id="XP_053024387.1">
    <property type="nucleotide sequence ID" value="XM_053160410.1"/>
</dbReference>
<accession>A0ABY7CXV6</accession>